<reference evidence="2 3" key="1">
    <citation type="submission" date="2016-10" db="EMBL/GenBank/DDBJ databases">
        <authorList>
            <person name="de Groot N.N."/>
        </authorList>
    </citation>
    <scope>NUCLEOTIDE SEQUENCE [LARGE SCALE GENOMIC DNA]</scope>
    <source>
        <strain evidence="2 3">DSM 569</strain>
    </source>
</reference>
<keyword evidence="1" id="KW-0812">Transmembrane</keyword>
<organism evidence="2 3">
    <name type="scientific">Thermoanaerobacter thermohydrosulfuricus</name>
    <name type="common">Clostridium thermohydrosulfuricum</name>
    <dbReference type="NCBI Taxonomy" id="1516"/>
    <lineage>
        <taxon>Bacteria</taxon>
        <taxon>Bacillati</taxon>
        <taxon>Bacillota</taxon>
        <taxon>Clostridia</taxon>
        <taxon>Thermoanaerobacterales</taxon>
        <taxon>Thermoanaerobacteraceae</taxon>
        <taxon>Thermoanaerobacter</taxon>
    </lineage>
</organism>
<evidence type="ECO:0000313" key="3">
    <source>
        <dbReference type="Proteomes" id="UP000183404"/>
    </source>
</evidence>
<gene>
    <name evidence="2" type="ORF">SAMN04244560_00306</name>
</gene>
<keyword evidence="1" id="KW-1133">Transmembrane helix</keyword>
<name>A0A1G7IQK6_THETY</name>
<protein>
    <submittedName>
        <fullName evidence="2">Uncharacterized protein</fullName>
    </submittedName>
</protein>
<dbReference type="Proteomes" id="UP000183404">
    <property type="component" value="Unassembled WGS sequence"/>
</dbReference>
<dbReference type="RefSeq" id="WP_074592000.1">
    <property type="nucleotide sequence ID" value="NZ_FNBS01000005.1"/>
</dbReference>
<accession>A0A1G7IQK6</accession>
<dbReference type="AlphaFoldDB" id="A0A1G7IQK6"/>
<evidence type="ECO:0000256" key="1">
    <source>
        <dbReference type="SAM" id="Phobius"/>
    </source>
</evidence>
<evidence type="ECO:0000313" key="2">
    <source>
        <dbReference type="EMBL" id="SDF14913.1"/>
    </source>
</evidence>
<feature type="transmembrane region" description="Helical" evidence="1">
    <location>
        <begin position="7"/>
        <end position="29"/>
    </location>
</feature>
<dbReference type="EMBL" id="FNBS01000005">
    <property type="protein sequence ID" value="SDF14913.1"/>
    <property type="molecule type" value="Genomic_DNA"/>
</dbReference>
<proteinExistence type="predicted"/>
<sequence length="143" mass="16139">MFLRKRVIILTAAVIFVLGILTGTGIGYYKYVYAPQKMSQKFAQESYKQVAEMYTAGRVIDVEKDRIKVHVEIGKYDRGKDVTYVIGPNTMIQIGNELVNSPGSSADLRKYFAKNQYIELLVQPDGTVVAVHREYLPGESLNK</sequence>
<keyword evidence="1" id="KW-0472">Membrane</keyword>